<comment type="cofactor">
    <cofactor evidence="1">
        <name>Ca(2+)</name>
        <dbReference type="ChEBI" id="CHEBI:29108"/>
    </cofactor>
</comment>
<feature type="domain" description="UGGT thioredoxin-like" evidence="12">
    <location>
        <begin position="424"/>
        <end position="666"/>
    </location>
</feature>
<evidence type="ECO:0000256" key="2">
    <source>
        <dbReference type="ARBA" id="ARBA00004319"/>
    </source>
</evidence>
<feature type="domain" description="UDP-glucose:glycoprotein glucosyltransferase thioredoxin-like" evidence="13">
    <location>
        <begin position="678"/>
        <end position="899"/>
    </location>
</feature>
<dbReference type="CDD" id="cd06432">
    <property type="entry name" value="GT8_HUGT1_C_like"/>
    <property type="match status" value="1"/>
</dbReference>
<organism evidence="15 16">
    <name type="scientific">Ascobolus immersus RN42</name>
    <dbReference type="NCBI Taxonomy" id="1160509"/>
    <lineage>
        <taxon>Eukaryota</taxon>
        <taxon>Fungi</taxon>
        <taxon>Dikarya</taxon>
        <taxon>Ascomycota</taxon>
        <taxon>Pezizomycotina</taxon>
        <taxon>Pezizomycetes</taxon>
        <taxon>Pezizales</taxon>
        <taxon>Ascobolaceae</taxon>
        <taxon>Ascobolus</taxon>
    </lineage>
</organism>
<name>A0A3N4HKG3_ASCIM</name>
<dbReference type="InterPro" id="IPR040692">
    <property type="entry name" value="UGGT_TRXL_3"/>
</dbReference>
<gene>
    <name evidence="15" type="ORF">BJ508DRAFT_216551</name>
</gene>
<keyword evidence="5" id="KW-0808">Transferase</keyword>
<comment type="pathway">
    <text evidence="3">Protein modification; protein glycosylation.</text>
</comment>
<dbReference type="GO" id="GO:0018279">
    <property type="term" value="P:protein N-linked glycosylation via asparagine"/>
    <property type="evidence" value="ECO:0007669"/>
    <property type="project" value="TreeGrafter"/>
</dbReference>
<dbReference type="PANTHER" id="PTHR11226">
    <property type="entry name" value="UDP-GLUCOSE GLYCOPROTEIN:GLUCOSYLTRANSFERASE"/>
    <property type="match status" value="1"/>
</dbReference>
<dbReference type="UniPathway" id="UPA00378"/>
<accession>A0A3N4HKG3</accession>
<reference evidence="15 16" key="1">
    <citation type="journal article" date="2018" name="Nat. Ecol. Evol.">
        <title>Pezizomycetes genomes reveal the molecular basis of ectomycorrhizal truffle lifestyle.</title>
        <authorList>
            <person name="Murat C."/>
            <person name="Payen T."/>
            <person name="Noel B."/>
            <person name="Kuo A."/>
            <person name="Morin E."/>
            <person name="Chen J."/>
            <person name="Kohler A."/>
            <person name="Krizsan K."/>
            <person name="Balestrini R."/>
            <person name="Da Silva C."/>
            <person name="Montanini B."/>
            <person name="Hainaut M."/>
            <person name="Levati E."/>
            <person name="Barry K.W."/>
            <person name="Belfiori B."/>
            <person name="Cichocki N."/>
            <person name="Clum A."/>
            <person name="Dockter R.B."/>
            <person name="Fauchery L."/>
            <person name="Guy J."/>
            <person name="Iotti M."/>
            <person name="Le Tacon F."/>
            <person name="Lindquist E.A."/>
            <person name="Lipzen A."/>
            <person name="Malagnac F."/>
            <person name="Mello A."/>
            <person name="Molinier V."/>
            <person name="Miyauchi S."/>
            <person name="Poulain J."/>
            <person name="Riccioni C."/>
            <person name="Rubini A."/>
            <person name="Sitrit Y."/>
            <person name="Splivallo R."/>
            <person name="Traeger S."/>
            <person name="Wang M."/>
            <person name="Zifcakova L."/>
            <person name="Wipf D."/>
            <person name="Zambonelli A."/>
            <person name="Paolocci F."/>
            <person name="Nowrousian M."/>
            <person name="Ottonello S."/>
            <person name="Baldrian P."/>
            <person name="Spatafora J.W."/>
            <person name="Henrissat B."/>
            <person name="Nagy L.G."/>
            <person name="Aury J.M."/>
            <person name="Wincker P."/>
            <person name="Grigoriev I.V."/>
            <person name="Bonfante P."/>
            <person name="Martin F.M."/>
        </authorList>
    </citation>
    <scope>NUCLEOTIDE SEQUENCE [LARGE SCALE GENOMIC DNA]</scope>
    <source>
        <strain evidence="15 16">RN42</strain>
    </source>
</reference>
<evidence type="ECO:0000259" key="14">
    <source>
        <dbReference type="Pfam" id="PF18404"/>
    </source>
</evidence>
<proteinExistence type="inferred from homology"/>
<dbReference type="GO" id="GO:0003980">
    <property type="term" value="F:UDP-glucose:glycoprotein glucosyltransferase activity"/>
    <property type="evidence" value="ECO:0007669"/>
    <property type="project" value="InterPro"/>
</dbReference>
<comment type="subcellular location">
    <subcellularLocation>
        <location evidence="2">Endoplasmic reticulum lumen</location>
    </subcellularLocation>
</comment>
<dbReference type="Pfam" id="PF06427">
    <property type="entry name" value="UDP-g_GGTase"/>
    <property type="match status" value="1"/>
</dbReference>
<dbReference type="Pfam" id="PF18401">
    <property type="entry name" value="Thioredoxin_13"/>
    <property type="match status" value="1"/>
</dbReference>
<feature type="domain" description="UGGT thioredoxin-like" evidence="11">
    <location>
        <begin position="283"/>
        <end position="418"/>
    </location>
</feature>
<evidence type="ECO:0000313" key="15">
    <source>
        <dbReference type="EMBL" id="RPA73028.1"/>
    </source>
</evidence>
<evidence type="ECO:0000259" key="12">
    <source>
        <dbReference type="Pfam" id="PF18402"/>
    </source>
</evidence>
<evidence type="ECO:0000256" key="6">
    <source>
        <dbReference type="ARBA" id="ARBA00022729"/>
    </source>
</evidence>
<dbReference type="InterPro" id="IPR040497">
    <property type="entry name" value="Glyco_transf_24"/>
</dbReference>
<keyword evidence="7" id="KW-0256">Endoplasmic reticulum</keyword>
<dbReference type="InterPro" id="IPR040693">
    <property type="entry name" value="UGGT_TRXL_1"/>
</dbReference>
<evidence type="ECO:0000259" key="13">
    <source>
        <dbReference type="Pfam" id="PF18403"/>
    </source>
</evidence>
<dbReference type="PANTHER" id="PTHR11226:SF0">
    <property type="entry name" value="UDP-GLUCOSE:GLYCOPROTEIN GLUCOSYLTRANSFERASE"/>
    <property type="match status" value="1"/>
</dbReference>
<dbReference type="InterPro" id="IPR009448">
    <property type="entry name" value="UDP-g_GGtrans"/>
</dbReference>
<keyword evidence="8" id="KW-0325">Glycoprotein</keyword>
<evidence type="ECO:0000256" key="5">
    <source>
        <dbReference type="ARBA" id="ARBA00022679"/>
    </source>
</evidence>
<evidence type="ECO:0000256" key="8">
    <source>
        <dbReference type="ARBA" id="ARBA00023180"/>
    </source>
</evidence>
<evidence type="ECO:0000313" key="16">
    <source>
        <dbReference type="Proteomes" id="UP000275078"/>
    </source>
</evidence>
<dbReference type="Gene3D" id="3.90.550.10">
    <property type="entry name" value="Spore Coat Polysaccharide Biosynthesis Protein SpsA, Chain A"/>
    <property type="match status" value="1"/>
</dbReference>
<evidence type="ECO:0000256" key="3">
    <source>
        <dbReference type="ARBA" id="ARBA00004922"/>
    </source>
</evidence>
<evidence type="ECO:0000259" key="10">
    <source>
        <dbReference type="Pfam" id="PF18400"/>
    </source>
</evidence>
<dbReference type="InterPro" id="IPR040525">
    <property type="entry name" value="UGGT_TRXL_4"/>
</dbReference>
<dbReference type="InterPro" id="IPR040694">
    <property type="entry name" value="UGGT_TRXL_2"/>
</dbReference>
<evidence type="ECO:0000256" key="4">
    <source>
        <dbReference type="ARBA" id="ARBA00006351"/>
    </source>
</evidence>
<feature type="domain" description="UGGT thioredoxin-like" evidence="10">
    <location>
        <begin position="44"/>
        <end position="229"/>
    </location>
</feature>
<dbReference type="GO" id="GO:0005788">
    <property type="term" value="C:endoplasmic reticulum lumen"/>
    <property type="evidence" value="ECO:0007669"/>
    <property type="project" value="UniProtKB-SubCell"/>
</dbReference>
<sequence length="1541" mass="173016">MRLQSGVARFVVAAAILGRTNILGVLASSSPSVKVGLRTSWQGPPFLLELLETAAEENSTAYFPLLDRIAAQDFVGYKTEKQLYDRFIEVAHSVGTLLKPEDLASFNFALSIHASAPRVEAQYQYYEQTLVPMMGRMFRPECPVWLLWSSKQVCDTDWSTMLDEFQRFPNNPKALPFDRILNRNDELPTAILLADIESPEFGKFHRQLSERARKGKLSYRVRYRAPIDREARPLPLSGYGVDLALKKTDYLVMDDRQAAEGKEAGTDEVQKAKENLQSGESSEKATIKALHPKDIAFLGTKAGSYVMSQANPLDSLISMLQDFPKHSFAIANTNVSEEFTEELGENVQQGYQLEYGPGANTLWINGLQQGDTQVNAFALLQTLRRERRNIHSLQQLDLTAPEAIQILSHKAIGESKSDGLPQRFDASDDIEGGGVITWLNDLEKDEQYENWSPSLQTFLRQMYPGQLPQVKLNLFNMIVTVDMSKKADVSLVVEQLLMFIERSVAIHMGFVPITNTPESKAQAKVFYYLRDTYGLTAALRYISFATELGDSGPVKKVFEDIVATQTPIEGKQVKEWADITGGEAPLVSAATQWSNRLGMKANPEGAFLNNQFIPRSDETWLRQMSQRVTIDAQVLQRALASQLVSSKDEFFKVLYENIAKRRNKYVYPDDEDTLNLIDIAKVEADHSSVLENLPKVTTLDEDSSYQFDIWVIGDVDESDGHDLLSAAAEAQATIPGIRLSVINNPEIVNDKPALSTLLNRFKELLKSHEQLKQILAEAPPLKHFAELPQVTELAMKVQPGVKTEGWAIPDHMEAAKFWKSAAPLVAKAGLEPGQRGLVINGRVVGPIGREDEFSAEDFIDLIKLEKRKRIDPVIQAATDLGVLEKLAKKDAIPRLANIVLLTSQPLDGVAGIFDPVSPVRSSDFENWTCKNTCIERGDKEKAVLRITASLDPVSSTAQKWAPILKALSAMDGVYLQIFLNPSRVLTELPIKRFYRYVLEAAPTFDSTGTMVAPEATFSNLPEDALLTLTMDVPPSWLVTPSESIHDLDNIKLSTMKSRLNGGDVTAIYSLRNILIEGHSRDLTVGGPPKGAQLTLGTEADPHAADTIVMANLGYFQFKANPGFYELGLKEGRTEEIFEIKSAGIDGYNVRNADPSKHITVLSFEGATIFPRLIRKPGMETEDVLAPTTHKNRSPAALFKKGLQGADNLLTKWGFLAPAPGTKLLRPANAEINIFSVASGHLYERFLNIMMLSVMKHTKSTVKFWFIENYLSPSFKDFLPHMAEKYNFQYELITYKWPHWLRPQTEKQRQIWGYKILFLDVLFPLDLDKVIFVDADQIVRTDLKELVDLDLEGAPYGFTPMCDSREEIEGFRFWKQGYWKSYLRGLPYHISALFVVDLNRFRELAAGDRLRGHYHQLSADPNSLSNLDQDLPNHMQNQLPIFSLPQDWLWCETWCSDESLGTAKTIDLCNNPMTKEPKLDRARRQVPEWVDYDGEVAELARELKGKGAGGDHLEAGKKEEKEVKVEEKPVERVEEKKGHDEL</sequence>
<keyword evidence="6" id="KW-0732">Signal</keyword>
<dbReference type="GO" id="GO:0036503">
    <property type="term" value="P:ERAD pathway"/>
    <property type="evidence" value="ECO:0007669"/>
    <property type="project" value="TreeGrafter"/>
</dbReference>
<feature type="domain" description="Glucosyltransferase 24 catalytic" evidence="14">
    <location>
        <begin position="1231"/>
        <end position="1497"/>
    </location>
</feature>
<dbReference type="Proteomes" id="UP000275078">
    <property type="component" value="Unassembled WGS sequence"/>
</dbReference>
<dbReference type="OrthoDB" id="27683at2759"/>
<dbReference type="STRING" id="1160509.A0A3N4HKG3"/>
<dbReference type="GO" id="GO:0051082">
    <property type="term" value="F:unfolded protein binding"/>
    <property type="evidence" value="ECO:0007669"/>
    <property type="project" value="TreeGrafter"/>
</dbReference>
<evidence type="ECO:0000256" key="7">
    <source>
        <dbReference type="ARBA" id="ARBA00022824"/>
    </source>
</evidence>
<comment type="similarity">
    <text evidence="4">Belongs to the glycosyltransferase 8 family.</text>
</comment>
<dbReference type="Pfam" id="PF18403">
    <property type="entry name" value="Thioredoxin_15"/>
    <property type="match status" value="1"/>
</dbReference>
<evidence type="ECO:0000256" key="1">
    <source>
        <dbReference type="ARBA" id="ARBA00001913"/>
    </source>
</evidence>
<evidence type="ECO:0000259" key="11">
    <source>
        <dbReference type="Pfam" id="PF18401"/>
    </source>
</evidence>
<evidence type="ECO:0000256" key="9">
    <source>
        <dbReference type="SAM" id="MobiDB-lite"/>
    </source>
</evidence>
<dbReference type="SUPFAM" id="SSF53448">
    <property type="entry name" value="Nucleotide-diphospho-sugar transferases"/>
    <property type="match status" value="1"/>
</dbReference>
<dbReference type="InterPro" id="IPR029044">
    <property type="entry name" value="Nucleotide-diphossugar_trans"/>
</dbReference>
<dbReference type="Pfam" id="PF18400">
    <property type="entry name" value="Thioredoxin_12"/>
    <property type="match status" value="1"/>
</dbReference>
<keyword evidence="16" id="KW-1185">Reference proteome</keyword>
<protein>
    <recommendedName>
        <fullName evidence="17">Glycosyltransferase family 24 protein</fullName>
    </recommendedName>
</protein>
<feature type="region of interest" description="Disordered" evidence="9">
    <location>
        <begin position="1503"/>
        <end position="1541"/>
    </location>
</feature>
<evidence type="ECO:0008006" key="17">
    <source>
        <dbReference type="Google" id="ProtNLM"/>
    </source>
</evidence>
<dbReference type="Pfam" id="PF18404">
    <property type="entry name" value="Glyco_transf_24"/>
    <property type="match status" value="1"/>
</dbReference>
<dbReference type="FunFam" id="3.90.550.10:FF:000065">
    <property type="entry name" value="UDP-glucose:glycoprotein glucosyltransferase, putative"/>
    <property type="match status" value="1"/>
</dbReference>
<dbReference type="EMBL" id="ML119836">
    <property type="protein sequence ID" value="RPA73028.1"/>
    <property type="molecule type" value="Genomic_DNA"/>
</dbReference>
<dbReference type="Pfam" id="PF18402">
    <property type="entry name" value="Thioredoxin_14"/>
    <property type="match status" value="1"/>
</dbReference>